<evidence type="ECO:0000256" key="3">
    <source>
        <dbReference type="ARBA" id="ARBA00012528"/>
    </source>
</evidence>
<dbReference type="PROSITE" id="PS50887">
    <property type="entry name" value="GGDEF"/>
    <property type="match status" value="1"/>
</dbReference>
<gene>
    <name evidence="6" type="ORF">BN1079_00417</name>
</gene>
<accession>A0A078LRZ5</accession>
<keyword evidence="7" id="KW-1185">Reference proteome</keyword>
<reference evidence="6 7" key="1">
    <citation type="submission" date="2014-07" db="EMBL/GenBank/DDBJ databases">
        <authorList>
            <person name="Urmite Genomes Urmite Genomes"/>
        </authorList>
    </citation>
    <scope>NUCLEOTIDE SEQUENCE [LARGE SCALE GENOMIC DNA]</scope>
    <source>
        <strain evidence="6 7">20_BN</strain>
    </source>
</reference>
<dbReference type="PANTHER" id="PTHR45138:SF9">
    <property type="entry name" value="DIGUANYLATE CYCLASE DGCM-RELATED"/>
    <property type="match status" value="1"/>
</dbReference>
<dbReference type="EMBL" id="CCSF01000001">
    <property type="protein sequence ID" value="CDZ93137.1"/>
    <property type="molecule type" value="Genomic_DNA"/>
</dbReference>
<dbReference type="HOGENOM" id="CLU_000445_11_5_6"/>
<feature type="domain" description="GGDEF" evidence="5">
    <location>
        <begin position="178"/>
        <end position="310"/>
    </location>
</feature>
<organism evidence="6 7">
    <name type="scientific">Pseudomonas saudiphocaensis</name>
    <dbReference type="NCBI Taxonomy" id="1499686"/>
    <lineage>
        <taxon>Bacteria</taxon>
        <taxon>Pseudomonadati</taxon>
        <taxon>Pseudomonadota</taxon>
        <taxon>Gammaproteobacteria</taxon>
        <taxon>Pseudomonadales</taxon>
        <taxon>Pseudomonadaceae</taxon>
        <taxon>Pseudomonas</taxon>
    </lineage>
</organism>
<dbReference type="eggNOG" id="COG3706">
    <property type="taxonomic scope" value="Bacteria"/>
</dbReference>
<dbReference type="InterPro" id="IPR029787">
    <property type="entry name" value="Nucleotide_cyclase"/>
</dbReference>
<dbReference type="RefSeq" id="WP_037021959.1">
    <property type="nucleotide sequence ID" value="NZ_CCSF01000001.1"/>
</dbReference>
<dbReference type="GO" id="GO:0052621">
    <property type="term" value="F:diguanylate cyclase activity"/>
    <property type="evidence" value="ECO:0007669"/>
    <property type="project" value="UniProtKB-EC"/>
</dbReference>
<sequence length="310" mass="34426">MLPLQQNTAVVNIKTASIAHLNPAPSKPLLPRAPCFAGLLRNLTLRLQTSLELDRVLGMFFSEVRALIPLVALVYQHVETDFRLQLSEAEGRGITYRLSHEGECLGELRLYSHMPFSETALEQLEKAITCLHFPLCNALLYRRAVQASLKDPLTGAGNRVALEHALNRDMDMARRYGQALSVIMLDMDHFKSLNDTYGHHAGDAALRAVALLLREQLRNIDMSFRFGGEEFVVLLANTDARAAALVGERIRSAVEQLPLLVGDRTIRLSASLGCATYQLGETQQALLQRADRALYEAKRGGRNRLCVEPA</sequence>
<dbReference type="GO" id="GO:0043709">
    <property type="term" value="P:cell adhesion involved in single-species biofilm formation"/>
    <property type="evidence" value="ECO:0007669"/>
    <property type="project" value="TreeGrafter"/>
</dbReference>
<proteinExistence type="predicted"/>
<name>A0A078LRZ5_9PSED</name>
<evidence type="ECO:0000259" key="5">
    <source>
        <dbReference type="PROSITE" id="PS50887"/>
    </source>
</evidence>
<evidence type="ECO:0000256" key="4">
    <source>
        <dbReference type="ARBA" id="ARBA00034247"/>
    </source>
</evidence>
<comment type="catalytic activity">
    <reaction evidence="4">
        <text>2 GTP = 3',3'-c-di-GMP + 2 diphosphate</text>
        <dbReference type="Rhea" id="RHEA:24898"/>
        <dbReference type="ChEBI" id="CHEBI:33019"/>
        <dbReference type="ChEBI" id="CHEBI:37565"/>
        <dbReference type="ChEBI" id="CHEBI:58805"/>
        <dbReference type="EC" id="2.7.7.65"/>
    </reaction>
</comment>
<evidence type="ECO:0000256" key="1">
    <source>
        <dbReference type="ARBA" id="ARBA00001946"/>
    </source>
</evidence>
<protein>
    <recommendedName>
        <fullName evidence="3">diguanylate cyclase</fullName>
        <ecNumber evidence="3">2.7.7.65</ecNumber>
    </recommendedName>
</protein>
<dbReference type="Proteomes" id="UP000053902">
    <property type="component" value="Unassembled WGS sequence"/>
</dbReference>
<dbReference type="InterPro" id="IPR043128">
    <property type="entry name" value="Rev_trsase/Diguanyl_cyclase"/>
</dbReference>
<dbReference type="Pfam" id="PF00990">
    <property type="entry name" value="GGDEF"/>
    <property type="match status" value="1"/>
</dbReference>
<dbReference type="GO" id="GO:1902201">
    <property type="term" value="P:negative regulation of bacterial-type flagellum-dependent cell motility"/>
    <property type="evidence" value="ECO:0007669"/>
    <property type="project" value="TreeGrafter"/>
</dbReference>
<dbReference type="SMART" id="SM00267">
    <property type="entry name" value="GGDEF"/>
    <property type="match status" value="1"/>
</dbReference>
<evidence type="ECO:0000313" key="7">
    <source>
        <dbReference type="Proteomes" id="UP000053902"/>
    </source>
</evidence>
<dbReference type="FunFam" id="3.30.70.270:FF:000001">
    <property type="entry name" value="Diguanylate cyclase domain protein"/>
    <property type="match status" value="1"/>
</dbReference>
<dbReference type="CDD" id="cd01949">
    <property type="entry name" value="GGDEF"/>
    <property type="match status" value="1"/>
</dbReference>
<dbReference type="GO" id="GO:0005886">
    <property type="term" value="C:plasma membrane"/>
    <property type="evidence" value="ECO:0007669"/>
    <property type="project" value="UniProtKB-SubCell"/>
</dbReference>
<dbReference type="SUPFAM" id="SSF55073">
    <property type="entry name" value="Nucleotide cyclase"/>
    <property type="match status" value="1"/>
</dbReference>
<dbReference type="EC" id="2.7.7.65" evidence="3"/>
<dbReference type="Gene3D" id="3.30.70.270">
    <property type="match status" value="1"/>
</dbReference>
<dbReference type="OrthoDB" id="9812260at2"/>
<comment type="subcellular location">
    <subcellularLocation>
        <location evidence="2">Cell inner membrane</location>
    </subcellularLocation>
</comment>
<dbReference type="PANTHER" id="PTHR45138">
    <property type="entry name" value="REGULATORY COMPONENTS OF SENSORY TRANSDUCTION SYSTEM"/>
    <property type="match status" value="1"/>
</dbReference>
<dbReference type="InterPro" id="IPR050469">
    <property type="entry name" value="Diguanylate_Cyclase"/>
</dbReference>
<dbReference type="AlphaFoldDB" id="A0A078LRZ5"/>
<dbReference type="NCBIfam" id="TIGR00254">
    <property type="entry name" value="GGDEF"/>
    <property type="match status" value="1"/>
</dbReference>
<comment type="cofactor">
    <cofactor evidence="1">
        <name>Mg(2+)</name>
        <dbReference type="ChEBI" id="CHEBI:18420"/>
    </cofactor>
</comment>
<evidence type="ECO:0000256" key="2">
    <source>
        <dbReference type="ARBA" id="ARBA00004533"/>
    </source>
</evidence>
<evidence type="ECO:0000313" key="6">
    <source>
        <dbReference type="EMBL" id="CDZ93137.1"/>
    </source>
</evidence>
<dbReference type="STRING" id="1499686.BN1079_00417"/>
<dbReference type="InterPro" id="IPR000160">
    <property type="entry name" value="GGDEF_dom"/>
</dbReference>